<protein>
    <recommendedName>
        <fullName evidence="1">GerMN domain-containing protein</fullName>
    </recommendedName>
</protein>
<dbReference type="Pfam" id="PF10646">
    <property type="entry name" value="Germane"/>
    <property type="match status" value="1"/>
</dbReference>
<dbReference type="Pfam" id="PF10648">
    <property type="entry name" value="Gmad2"/>
    <property type="match status" value="1"/>
</dbReference>
<dbReference type="SMART" id="SM00909">
    <property type="entry name" value="Germane"/>
    <property type="match status" value="1"/>
</dbReference>
<gene>
    <name evidence="2" type="ORF">UY77_C0006G0013</name>
</gene>
<dbReference type="InterPro" id="IPR018911">
    <property type="entry name" value="Gmad2_Ig-like_dom"/>
</dbReference>
<accession>A0A0G1XQ66</accession>
<dbReference type="AlphaFoldDB" id="A0A0G1XQ66"/>
<evidence type="ECO:0000313" key="2">
    <source>
        <dbReference type="EMBL" id="KKW33076.1"/>
    </source>
</evidence>
<dbReference type="EMBL" id="LCRI01000006">
    <property type="protein sequence ID" value="KKW33076.1"/>
    <property type="molecule type" value="Genomic_DNA"/>
</dbReference>
<dbReference type="Proteomes" id="UP000034711">
    <property type="component" value="Unassembled WGS sequence"/>
</dbReference>
<evidence type="ECO:0000313" key="3">
    <source>
        <dbReference type="Proteomes" id="UP000034711"/>
    </source>
</evidence>
<name>A0A0G1XQ66_9BACT</name>
<evidence type="ECO:0000259" key="1">
    <source>
        <dbReference type="SMART" id="SM00909"/>
    </source>
</evidence>
<comment type="caution">
    <text evidence="2">The sequence shown here is derived from an EMBL/GenBank/DDBJ whole genome shotgun (WGS) entry which is preliminary data.</text>
</comment>
<proteinExistence type="predicted"/>
<dbReference type="InterPro" id="IPR019606">
    <property type="entry name" value="GerMN"/>
</dbReference>
<feature type="domain" description="GerMN" evidence="1">
    <location>
        <begin position="239"/>
        <end position="329"/>
    </location>
</feature>
<reference evidence="2 3" key="1">
    <citation type="journal article" date="2015" name="Nature">
        <title>rRNA introns, odd ribosomes, and small enigmatic genomes across a large radiation of phyla.</title>
        <authorList>
            <person name="Brown C.T."/>
            <person name="Hug L.A."/>
            <person name="Thomas B.C."/>
            <person name="Sharon I."/>
            <person name="Castelle C.J."/>
            <person name="Singh A."/>
            <person name="Wilkins M.J."/>
            <person name="Williams K.H."/>
            <person name="Banfield J.F."/>
        </authorList>
    </citation>
    <scope>NUCLEOTIDE SEQUENCE [LARGE SCALE GENOMIC DNA]</scope>
</reference>
<sequence length="330" mass="36238">MLAERIKFLPANQASQPSQRLYSRPRTRYSLETMRTLSPFFIAFLLVLGADCLPNIRPQPEVMTTEPVSGVLGVIEFVDEETKTVGLTLPEGGGEEIVFAETLAVAPSKNGLLATSPLVVFGFGRAFEQTFEWRVKDEAQKVIAKGFAMTLAKETGWFGPFRFEIFLPTLTSTPFTLELYTISADMGREEDLVLVPLRILSIKTTTFQVFFPNSRMGSTTECRDVFPVARTVAETSAVGRVAMQELLKGPTAAERRQGYFSSLPSGVELLSLVIGNNEAHADFSGELNRVGGACRVISIRAQIEETLRQFPSVGQVTISVEGDTKDALQP</sequence>
<organism evidence="2 3">
    <name type="scientific">Candidatus Uhrbacteria bacterium GW2011_GWA2_53_10</name>
    <dbReference type="NCBI Taxonomy" id="1618980"/>
    <lineage>
        <taxon>Bacteria</taxon>
        <taxon>Candidatus Uhriibacteriota</taxon>
    </lineage>
</organism>